<feature type="domain" description="VOC" evidence="4">
    <location>
        <begin position="108"/>
        <end position="223"/>
    </location>
</feature>
<protein>
    <recommendedName>
        <fullName evidence="2">Bleomycin resistance protein</fullName>
    </recommendedName>
</protein>
<name>A0A7I9VEQ9_9ACTN</name>
<comment type="caution">
    <text evidence="5">The sequence shown here is derived from an EMBL/GenBank/DDBJ whole genome shotgun (WGS) entry which is preliminary data.</text>
</comment>
<dbReference type="SUPFAM" id="SSF54909">
    <property type="entry name" value="Dimeric alpha+beta barrel"/>
    <property type="match status" value="1"/>
</dbReference>
<dbReference type="SUPFAM" id="SSF54593">
    <property type="entry name" value="Glyoxalase/Bleomycin resistance protein/Dihydroxybiphenyl dioxygenase"/>
    <property type="match status" value="1"/>
</dbReference>
<dbReference type="AlphaFoldDB" id="A0A7I9VEQ9"/>
<dbReference type="Pfam" id="PF03992">
    <property type="entry name" value="ABM"/>
    <property type="match status" value="1"/>
</dbReference>
<evidence type="ECO:0000256" key="3">
    <source>
        <dbReference type="ARBA" id="ARBA00023251"/>
    </source>
</evidence>
<organism evidence="5 6">
    <name type="scientific">Gordonia spumicola</name>
    <dbReference type="NCBI Taxonomy" id="589161"/>
    <lineage>
        <taxon>Bacteria</taxon>
        <taxon>Bacillati</taxon>
        <taxon>Actinomycetota</taxon>
        <taxon>Actinomycetes</taxon>
        <taxon>Mycobacteriales</taxon>
        <taxon>Gordoniaceae</taxon>
        <taxon>Gordonia</taxon>
    </lineage>
</organism>
<sequence>MVTDILQGMSQIVLTGRLTCATADQADRVREHLPRHAALTRAEPGCVSFHVEPTDDPLVWLVSERFADRAGFDAHQARVADSDWARATDGVDRDYRVEEAGSDVPDVGPPIPVVRMFDEASARDFYIDYLRFRVEWEHRFEPGTPLYMRIRRGDAVIDLSEHHGDGTPGTVVWIPIRDAAEFHAELVERPHPKLRPGIDVDSPGGPTIVVIDPSGNVLRFCQPT</sequence>
<dbReference type="InterPro" id="IPR037523">
    <property type="entry name" value="VOC_core"/>
</dbReference>
<dbReference type="Pfam" id="PF19581">
    <property type="entry name" value="Glyoxalase_7"/>
    <property type="match status" value="1"/>
</dbReference>
<accession>A0A7I9VEQ9</accession>
<dbReference type="InterPro" id="IPR000335">
    <property type="entry name" value="Bleomycin-R"/>
</dbReference>
<dbReference type="Gene3D" id="3.30.70.100">
    <property type="match status" value="1"/>
</dbReference>
<reference evidence="6" key="1">
    <citation type="submission" date="2019-06" db="EMBL/GenBank/DDBJ databases">
        <title>Gordonia isolated from sludge of a wastewater treatment plant.</title>
        <authorList>
            <person name="Tamura T."/>
            <person name="Aoyama K."/>
            <person name="Kang Y."/>
            <person name="Saito S."/>
            <person name="Akiyama N."/>
            <person name="Yazawa K."/>
            <person name="Gonoi T."/>
            <person name="Mikami Y."/>
        </authorList>
    </citation>
    <scope>NUCLEOTIDE SEQUENCE [LARGE SCALE GENOMIC DNA]</scope>
    <source>
        <strain evidence="6">NBRC 107696</strain>
    </source>
</reference>
<dbReference type="Proteomes" id="UP000444960">
    <property type="component" value="Unassembled WGS sequence"/>
</dbReference>
<keyword evidence="3" id="KW-0046">Antibiotic resistance</keyword>
<evidence type="ECO:0000256" key="1">
    <source>
        <dbReference type="ARBA" id="ARBA00011051"/>
    </source>
</evidence>
<dbReference type="GO" id="GO:0046677">
    <property type="term" value="P:response to antibiotic"/>
    <property type="evidence" value="ECO:0007669"/>
    <property type="project" value="UniProtKB-KW"/>
</dbReference>
<comment type="similarity">
    <text evidence="1">Belongs to the bleomycin resistance protein family.</text>
</comment>
<dbReference type="EMBL" id="BJOV01000005">
    <property type="protein sequence ID" value="GEE03804.1"/>
    <property type="molecule type" value="Genomic_DNA"/>
</dbReference>
<dbReference type="InterPro" id="IPR007138">
    <property type="entry name" value="ABM_dom"/>
</dbReference>
<dbReference type="InterPro" id="IPR029068">
    <property type="entry name" value="Glyas_Bleomycin-R_OHBP_Dase"/>
</dbReference>
<evidence type="ECO:0000256" key="2">
    <source>
        <dbReference type="ARBA" id="ARBA00021572"/>
    </source>
</evidence>
<gene>
    <name evidence="5" type="ORF">nbrc107696_42500</name>
</gene>
<evidence type="ECO:0000259" key="4">
    <source>
        <dbReference type="PROSITE" id="PS51819"/>
    </source>
</evidence>
<evidence type="ECO:0000313" key="6">
    <source>
        <dbReference type="Proteomes" id="UP000444960"/>
    </source>
</evidence>
<proteinExistence type="inferred from homology"/>
<evidence type="ECO:0000313" key="5">
    <source>
        <dbReference type="EMBL" id="GEE03804.1"/>
    </source>
</evidence>
<keyword evidence="6" id="KW-1185">Reference proteome</keyword>
<dbReference type="PROSITE" id="PS51819">
    <property type="entry name" value="VOC"/>
    <property type="match status" value="1"/>
</dbReference>
<dbReference type="Gene3D" id="3.10.180.10">
    <property type="entry name" value="2,3-Dihydroxybiphenyl 1,2-Dioxygenase, domain 1"/>
    <property type="match status" value="1"/>
</dbReference>
<dbReference type="InterPro" id="IPR011008">
    <property type="entry name" value="Dimeric_a/b-barrel"/>
</dbReference>